<name>A0A845GUN5_9BURK</name>
<dbReference type="RefSeq" id="WP_161086868.1">
    <property type="nucleotide sequence ID" value="NZ_WWCX01000096.1"/>
</dbReference>
<accession>A0A845GUN5</accession>
<dbReference type="Pfam" id="PF07534">
    <property type="entry name" value="TLD"/>
    <property type="match status" value="1"/>
</dbReference>
<dbReference type="InterPro" id="IPR013424">
    <property type="entry name" value="Ice-binding_C"/>
</dbReference>
<feature type="chain" id="PRO_5032311805" evidence="1">
    <location>
        <begin position="27"/>
        <end position="239"/>
    </location>
</feature>
<gene>
    <name evidence="4" type="ORF">GTP90_29570</name>
</gene>
<dbReference type="Proteomes" id="UP000447355">
    <property type="component" value="Unassembled WGS sequence"/>
</dbReference>
<feature type="signal peptide" evidence="1">
    <location>
        <begin position="1"/>
        <end position="26"/>
    </location>
</feature>
<protein>
    <submittedName>
        <fullName evidence="4">PEP-CTERM sorting domain-containing protein</fullName>
    </submittedName>
</protein>
<keyword evidence="1" id="KW-0732">Signal</keyword>
<feature type="domain" description="TLDc" evidence="2">
    <location>
        <begin position="55"/>
        <end position="195"/>
    </location>
</feature>
<proteinExistence type="predicted"/>
<dbReference type="NCBIfam" id="NF038124">
    <property type="entry name" value="PEP_CTERM_TLD_A"/>
    <property type="match status" value="1"/>
</dbReference>
<dbReference type="AlphaFoldDB" id="A0A845GUN5"/>
<evidence type="ECO:0000259" key="3">
    <source>
        <dbReference type="Pfam" id="PF07589"/>
    </source>
</evidence>
<dbReference type="EMBL" id="WWCX01000096">
    <property type="protein sequence ID" value="MYM98004.1"/>
    <property type="molecule type" value="Genomic_DNA"/>
</dbReference>
<dbReference type="NCBIfam" id="TIGR02595">
    <property type="entry name" value="PEP_CTERM"/>
    <property type="match status" value="1"/>
</dbReference>
<evidence type="ECO:0000259" key="2">
    <source>
        <dbReference type="Pfam" id="PF07534"/>
    </source>
</evidence>
<dbReference type="Pfam" id="PF07589">
    <property type="entry name" value="PEP-CTERM"/>
    <property type="match status" value="1"/>
</dbReference>
<evidence type="ECO:0000256" key="1">
    <source>
        <dbReference type="SAM" id="SignalP"/>
    </source>
</evidence>
<organism evidence="4 5">
    <name type="scientific">Duganella vulcania</name>
    <dbReference type="NCBI Taxonomy" id="2692166"/>
    <lineage>
        <taxon>Bacteria</taxon>
        <taxon>Pseudomonadati</taxon>
        <taxon>Pseudomonadota</taxon>
        <taxon>Betaproteobacteria</taxon>
        <taxon>Burkholderiales</taxon>
        <taxon>Oxalobacteraceae</taxon>
        <taxon>Telluria group</taxon>
        <taxon>Duganella</taxon>
    </lineage>
</organism>
<evidence type="ECO:0000313" key="4">
    <source>
        <dbReference type="EMBL" id="MYM98004.1"/>
    </source>
</evidence>
<feature type="domain" description="Ice-binding protein C-terminal" evidence="3">
    <location>
        <begin position="212"/>
        <end position="237"/>
    </location>
</feature>
<comment type="caution">
    <text evidence="4">The sequence shown here is derived from an EMBL/GenBank/DDBJ whole genome shotgun (WGS) entry which is preliminary data.</text>
</comment>
<evidence type="ECO:0000313" key="5">
    <source>
        <dbReference type="Proteomes" id="UP000447355"/>
    </source>
</evidence>
<sequence length="239" mass="25609">MNIRSNTILAALVLTATLCASGSASAGVSLLSPAYQTQLATWLGNGPLTLTNIYTKAAGDTALDFHRAVDGKGATFSVMEASNGKGQTWLIGGYNPQSWASAGEYNMTYDNSQRTSFLFNLTSSEIHRQTPKGYVYDTVGAYQAYNNANYGPTFGLGRDLYVPYNLTSGGVSLLYSYIDPDTGNFYKSILDGTTYSQPDVTFGAIQVFQIGAVPEPSTYVMLVLGLGLVACARRSRRSS</sequence>
<dbReference type="InterPro" id="IPR006571">
    <property type="entry name" value="TLDc_dom"/>
</dbReference>
<reference evidence="4" key="1">
    <citation type="submission" date="2019-12" db="EMBL/GenBank/DDBJ databases">
        <title>Novel species isolated from a subtropical stream in China.</title>
        <authorList>
            <person name="Lu H."/>
        </authorList>
    </citation>
    <scope>NUCLEOTIDE SEQUENCE [LARGE SCALE GENOMIC DNA]</scope>
    <source>
        <strain evidence="4">FT81W</strain>
    </source>
</reference>